<evidence type="ECO:0000313" key="2">
    <source>
        <dbReference type="EMBL" id="OGZ13370.1"/>
    </source>
</evidence>
<accession>A0A1G2DKE0</accession>
<proteinExistence type="predicted"/>
<dbReference type="AlphaFoldDB" id="A0A1G2DKE0"/>
<comment type="caution">
    <text evidence="2">The sequence shown here is derived from an EMBL/GenBank/DDBJ whole genome shotgun (WGS) entry which is preliminary data.</text>
</comment>
<sequence length="65" mass="7888">MILGIISFFHIPEVFQNRHNVLRREDVKIKFRPARRIVRHLNKPTSRKQRATKRIVKKFKDQHGT</sequence>
<protein>
    <submittedName>
        <fullName evidence="2">Uncharacterized protein</fullName>
    </submittedName>
</protein>
<evidence type="ECO:0000256" key="1">
    <source>
        <dbReference type="SAM" id="MobiDB-lite"/>
    </source>
</evidence>
<feature type="region of interest" description="Disordered" evidence="1">
    <location>
        <begin position="42"/>
        <end position="65"/>
    </location>
</feature>
<name>A0A1G2DKE0_9BACT</name>
<organism evidence="2 3">
    <name type="scientific">Candidatus Lloydbacteria bacterium RIFCSPHIGHO2_02_FULL_54_17</name>
    <dbReference type="NCBI Taxonomy" id="1798664"/>
    <lineage>
        <taxon>Bacteria</taxon>
        <taxon>Candidatus Lloydiibacteriota</taxon>
    </lineage>
</organism>
<feature type="compositionally biased region" description="Basic residues" evidence="1">
    <location>
        <begin position="42"/>
        <end position="57"/>
    </location>
</feature>
<evidence type="ECO:0000313" key="3">
    <source>
        <dbReference type="Proteomes" id="UP000178636"/>
    </source>
</evidence>
<dbReference type="Proteomes" id="UP000178636">
    <property type="component" value="Unassembled WGS sequence"/>
</dbReference>
<gene>
    <name evidence="2" type="ORF">A3C93_04195</name>
</gene>
<reference evidence="2 3" key="1">
    <citation type="journal article" date="2016" name="Nat. Commun.">
        <title>Thousands of microbial genomes shed light on interconnected biogeochemical processes in an aquifer system.</title>
        <authorList>
            <person name="Anantharaman K."/>
            <person name="Brown C.T."/>
            <person name="Hug L.A."/>
            <person name="Sharon I."/>
            <person name="Castelle C.J."/>
            <person name="Probst A.J."/>
            <person name="Thomas B.C."/>
            <person name="Singh A."/>
            <person name="Wilkins M.J."/>
            <person name="Karaoz U."/>
            <person name="Brodie E.L."/>
            <person name="Williams K.H."/>
            <person name="Hubbard S.S."/>
            <person name="Banfield J.F."/>
        </authorList>
    </citation>
    <scope>NUCLEOTIDE SEQUENCE [LARGE SCALE GENOMIC DNA]</scope>
</reference>
<dbReference type="EMBL" id="MHLO01000004">
    <property type="protein sequence ID" value="OGZ13370.1"/>
    <property type="molecule type" value="Genomic_DNA"/>
</dbReference>